<evidence type="ECO:0000256" key="1">
    <source>
        <dbReference type="ARBA" id="ARBA00004123"/>
    </source>
</evidence>
<evidence type="ECO:0000256" key="4">
    <source>
        <dbReference type="SAM" id="MobiDB-lite"/>
    </source>
</evidence>
<dbReference type="SMART" id="SM00338">
    <property type="entry name" value="BRLZ"/>
    <property type="match status" value="1"/>
</dbReference>
<protein>
    <recommendedName>
        <fullName evidence="5">BZIP domain-containing protein</fullName>
    </recommendedName>
</protein>
<dbReference type="GO" id="GO:0090575">
    <property type="term" value="C:RNA polymerase II transcription regulator complex"/>
    <property type="evidence" value="ECO:0007669"/>
    <property type="project" value="TreeGrafter"/>
</dbReference>
<dbReference type="EMBL" id="JAEUBF010000905">
    <property type="protein sequence ID" value="KAH3674197.1"/>
    <property type="molecule type" value="Genomic_DNA"/>
</dbReference>
<keyword evidence="7" id="KW-1185">Reference proteome</keyword>
<dbReference type="Gene3D" id="1.20.5.170">
    <property type="match status" value="1"/>
</dbReference>
<dbReference type="PROSITE" id="PS50217">
    <property type="entry name" value="BZIP"/>
    <property type="match status" value="1"/>
</dbReference>
<feature type="domain" description="BZIP" evidence="5">
    <location>
        <begin position="165"/>
        <end position="217"/>
    </location>
</feature>
<dbReference type="GO" id="GO:0000976">
    <property type="term" value="F:transcription cis-regulatory region binding"/>
    <property type="evidence" value="ECO:0007669"/>
    <property type="project" value="InterPro"/>
</dbReference>
<dbReference type="InterPro" id="IPR004827">
    <property type="entry name" value="bZIP"/>
</dbReference>
<dbReference type="PANTHER" id="PTHR40621:SF8">
    <property type="entry name" value="AP-1-LIKE TRANSCRIPTION FACTOR YAP3"/>
    <property type="match status" value="1"/>
</dbReference>
<dbReference type="SUPFAM" id="SSF57959">
    <property type="entry name" value="Leucine zipper domain"/>
    <property type="match status" value="1"/>
</dbReference>
<accession>A0A9P8PLQ4</accession>
<evidence type="ECO:0000259" key="5">
    <source>
        <dbReference type="PROSITE" id="PS50217"/>
    </source>
</evidence>
<sequence>MEFTYPNDSPWPNTQFNSQLINNFPLSSSESTTEQTMDECIIKNESFNNNNINHNVTQNIDQLNPNNLLQFDISRDEFQSIDNNSNNNNHTINSNNDLLIDNHHNFNSNSTNSDTSLSPNNILNHLPLTPTNQDLYSKQDDNNINNNINNHIIQIDYEDQNLSEEQLIKKRKAQNRAAQRAFRERKELKLKELEDKLNKSESDKFELLKQIEDLKKQNIVVNAENKILLQNTNGNIPLDIEFPINSNEQFSFPTSDQFYSNHHGGNFDKINSSNSNNLGKNEINHSINHFQNIQNKNAALGINGVWEFVNDYNDKNEVDINANEILHRLKGKEICKENGAAYDLNTVVQIFNQYINETIIQ</sequence>
<name>A0A9P8PLQ4_9ASCO</name>
<evidence type="ECO:0000313" key="6">
    <source>
        <dbReference type="EMBL" id="KAH3674197.1"/>
    </source>
</evidence>
<evidence type="ECO:0000313" key="7">
    <source>
        <dbReference type="Proteomes" id="UP000769528"/>
    </source>
</evidence>
<feature type="compositionally biased region" description="Low complexity" evidence="4">
    <location>
        <begin position="105"/>
        <end position="121"/>
    </location>
</feature>
<feature type="coiled-coil region" evidence="3">
    <location>
        <begin position="171"/>
        <end position="231"/>
    </location>
</feature>
<dbReference type="InterPro" id="IPR050936">
    <property type="entry name" value="AP-1-like"/>
</dbReference>
<organism evidence="6 7">
    <name type="scientific">Wickerhamomyces mucosus</name>
    <dbReference type="NCBI Taxonomy" id="1378264"/>
    <lineage>
        <taxon>Eukaryota</taxon>
        <taxon>Fungi</taxon>
        <taxon>Dikarya</taxon>
        <taxon>Ascomycota</taxon>
        <taxon>Saccharomycotina</taxon>
        <taxon>Saccharomycetes</taxon>
        <taxon>Phaffomycetales</taxon>
        <taxon>Wickerhamomycetaceae</taxon>
        <taxon>Wickerhamomyces</taxon>
    </lineage>
</organism>
<keyword evidence="2" id="KW-0539">Nucleus</keyword>
<comment type="subcellular location">
    <subcellularLocation>
        <location evidence="1">Nucleus</location>
    </subcellularLocation>
</comment>
<keyword evidence="3" id="KW-0175">Coiled coil</keyword>
<feature type="region of interest" description="Disordered" evidence="4">
    <location>
        <begin position="103"/>
        <end position="142"/>
    </location>
</feature>
<evidence type="ECO:0000256" key="3">
    <source>
        <dbReference type="SAM" id="Coils"/>
    </source>
</evidence>
<evidence type="ECO:0000256" key="2">
    <source>
        <dbReference type="ARBA" id="ARBA00023242"/>
    </source>
</evidence>
<dbReference type="Proteomes" id="UP000769528">
    <property type="component" value="Unassembled WGS sequence"/>
</dbReference>
<reference evidence="6" key="2">
    <citation type="submission" date="2021-01" db="EMBL/GenBank/DDBJ databases">
        <authorList>
            <person name="Schikora-Tamarit M.A."/>
        </authorList>
    </citation>
    <scope>NUCLEOTIDE SEQUENCE</scope>
    <source>
        <strain evidence="6">CBS6341</strain>
    </source>
</reference>
<dbReference type="InterPro" id="IPR046347">
    <property type="entry name" value="bZIP_sf"/>
</dbReference>
<proteinExistence type="predicted"/>
<dbReference type="PROSITE" id="PS00036">
    <property type="entry name" value="BZIP_BASIC"/>
    <property type="match status" value="1"/>
</dbReference>
<dbReference type="PANTHER" id="PTHR40621">
    <property type="entry name" value="TRANSCRIPTION FACTOR KAPC-RELATED"/>
    <property type="match status" value="1"/>
</dbReference>
<reference evidence="6" key="1">
    <citation type="journal article" date="2021" name="Open Biol.">
        <title>Shared evolutionary footprints suggest mitochondrial oxidative damage underlies multiple complex I losses in fungi.</title>
        <authorList>
            <person name="Schikora-Tamarit M.A."/>
            <person name="Marcet-Houben M."/>
            <person name="Nosek J."/>
            <person name="Gabaldon T."/>
        </authorList>
    </citation>
    <scope>NUCLEOTIDE SEQUENCE</scope>
    <source>
        <strain evidence="6">CBS6341</strain>
    </source>
</reference>
<comment type="caution">
    <text evidence="6">The sequence shown here is derived from an EMBL/GenBank/DDBJ whole genome shotgun (WGS) entry which is preliminary data.</text>
</comment>
<dbReference type="CDD" id="cd14688">
    <property type="entry name" value="bZIP_YAP"/>
    <property type="match status" value="1"/>
</dbReference>
<dbReference type="AlphaFoldDB" id="A0A9P8PLQ4"/>
<gene>
    <name evidence="6" type="ORF">WICMUC_003439</name>
</gene>
<dbReference type="GO" id="GO:0001228">
    <property type="term" value="F:DNA-binding transcription activator activity, RNA polymerase II-specific"/>
    <property type="evidence" value="ECO:0007669"/>
    <property type="project" value="TreeGrafter"/>
</dbReference>
<dbReference type="OrthoDB" id="4940293at2759"/>